<evidence type="ECO:0000256" key="7">
    <source>
        <dbReference type="RuleBase" id="RU362114"/>
    </source>
</evidence>
<dbReference type="SUPFAM" id="SSF52949">
    <property type="entry name" value="Macro domain-like"/>
    <property type="match status" value="2"/>
</dbReference>
<keyword evidence="2 7" id="KW-0328">Glycosyltransferase</keyword>
<feature type="region of interest" description="Disordered" evidence="8">
    <location>
        <begin position="74"/>
        <end position="121"/>
    </location>
</feature>
<dbReference type="SMART" id="SM00506">
    <property type="entry name" value="A1pp"/>
    <property type="match status" value="1"/>
</dbReference>
<comment type="subcellular location">
    <subcellularLocation>
        <location evidence="1">Nucleus</location>
    </subcellularLocation>
</comment>
<dbReference type="GO" id="GO:0010629">
    <property type="term" value="P:negative regulation of gene expression"/>
    <property type="evidence" value="ECO:0007669"/>
    <property type="project" value="TreeGrafter"/>
</dbReference>
<evidence type="ECO:0000313" key="12">
    <source>
        <dbReference type="EMBL" id="MBN3315729.1"/>
    </source>
</evidence>
<keyword evidence="5" id="KW-0539">Nucleus</keyword>
<dbReference type="InterPro" id="IPR052056">
    <property type="entry name" value="Mono-ARTD/PARP"/>
</dbReference>
<evidence type="ECO:0000256" key="4">
    <source>
        <dbReference type="ARBA" id="ARBA00023027"/>
    </source>
</evidence>
<accession>A0A8J7NPE9</accession>
<dbReference type="Pfam" id="PF23222">
    <property type="entry name" value="RRM_PARP14_1"/>
    <property type="match status" value="1"/>
</dbReference>
<dbReference type="InterPro" id="IPR012317">
    <property type="entry name" value="Poly(ADP-ribose)pol_cat_dom"/>
</dbReference>
<feature type="domain" description="Macro" evidence="11">
    <location>
        <begin position="604"/>
        <end position="793"/>
    </location>
</feature>
<dbReference type="GO" id="GO:0070212">
    <property type="term" value="P:protein poly-ADP-ribosylation"/>
    <property type="evidence" value="ECO:0007669"/>
    <property type="project" value="TreeGrafter"/>
</dbReference>
<feature type="compositionally biased region" description="Pro residues" evidence="8">
    <location>
        <begin position="85"/>
        <end position="98"/>
    </location>
</feature>
<feature type="domain" description="WWE" evidence="9">
    <location>
        <begin position="1147"/>
        <end position="1224"/>
    </location>
</feature>
<name>A0A8J7NPE9_ATRSP</name>
<dbReference type="GO" id="GO:0005634">
    <property type="term" value="C:nucleus"/>
    <property type="evidence" value="ECO:0007669"/>
    <property type="project" value="UniProtKB-SubCell"/>
</dbReference>
<dbReference type="InterPro" id="IPR002589">
    <property type="entry name" value="Macro_dom"/>
</dbReference>
<evidence type="ECO:0000259" key="10">
    <source>
        <dbReference type="PROSITE" id="PS51059"/>
    </source>
</evidence>
<dbReference type="FunFam" id="3.90.228.10:FF:000008">
    <property type="entry name" value="Poly [ADP-ribose] polymerase"/>
    <property type="match status" value="1"/>
</dbReference>
<dbReference type="PROSITE" id="PS51059">
    <property type="entry name" value="PARP_CATALYTIC"/>
    <property type="match status" value="1"/>
</dbReference>
<keyword evidence="13" id="KW-1185">Reference proteome</keyword>
<dbReference type="GO" id="GO:0003714">
    <property type="term" value="F:transcription corepressor activity"/>
    <property type="evidence" value="ECO:0007669"/>
    <property type="project" value="TreeGrafter"/>
</dbReference>
<comment type="similarity">
    <text evidence="6">Belongs to the ARTD/PARP family.</text>
</comment>
<reference evidence="12" key="1">
    <citation type="journal article" date="2021" name="Cell">
        <title>Tracing the genetic footprints of vertebrate landing in non-teleost ray-finned fishes.</title>
        <authorList>
            <person name="Bi X."/>
            <person name="Wang K."/>
            <person name="Yang L."/>
            <person name="Pan H."/>
            <person name="Jiang H."/>
            <person name="Wei Q."/>
            <person name="Fang M."/>
            <person name="Yu H."/>
            <person name="Zhu C."/>
            <person name="Cai Y."/>
            <person name="He Y."/>
            <person name="Gan X."/>
            <person name="Zeng H."/>
            <person name="Yu D."/>
            <person name="Zhu Y."/>
            <person name="Jiang H."/>
            <person name="Qiu Q."/>
            <person name="Yang H."/>
            <person name="Zhang Y.E."/>
            <person name="Wang W."/>
            <person name="Zhu M."/>
            <person name="He S."/>
            <person name="Zhang G."/>
        </authorList>
    </citation>
    <scope>NUCLEOTIDE SEQUENCE</scope>
    <source>
        <strain evidence="12">Allg_001</strain>
    </source>
</reference>
<evidence type="ECO:0000256" key="2">
    <source>
        <dbReference type="ARBA" id="ARBA00022676"/>
    </source>
</evidence>
<feature type="non-terminal residue" evidence="12">
    <location>
        <position position="1"/>
    </location>
</feature>
<evidence type="ECO:0000256" key="6">
    <source>
        <dbReference type="ARBA" id="ARBA00024347"/>
    </source>
</evidence>
<dbReference type="InterPro" id="IPR043472">
    <property type="entry name" value="Macro_dom-like"/>
</dbReference>
<dbReference type="Pfam" id="PF00644">
    <property type="entry name" value="PARP"/>
    <property type="match status" value="1"/>
</dbReference>
<evidence type="ECO:0000313" key="13">
    <source>
        <dbReference type="Proteomes" id="UP000736164"/>
    </source>
</evidence>
<keyword evidence="4 7" id="KW-0520">NAD</keyword>
<keyword evidence="3 7" id="KW-0808">Transferase</keyword>
<feature type="non-terminal residue" evidence="12">
    <location>
        <position position="1430"/>
    </location>
</feature>
<evidence type="ECO:0000259" key="11">
    <source>
        <dbReference type="PROSITE" id="PS51154"/>
    </source>
</evidence>
<dbReference type="SUPFAM" id="SSF117839">
    <property type="entry name" value="WWE domain"/>
    <property type="match status" value="1"/>
</dbReference>
<dbReference type="Gene3D" id="3.30.720.50">
    <property type="match status" value="1"/>
</dbReference>
<dbReference type="EC" id="2.4.2.-" evidence="7"/>
<feature type="compositionally biased region" description="Low complexity" evidence="8">
    <location>
        <begin position="99"/>
        <end position="112"/>
    </location>
</feature>
<dbReference type="InterPro" id="IPR057051">
    <property type="entry name" value="PARP14_RPM_1"/>
</dbReference>
<dbReference type="EMBL" id="JAAWVO010023485">
    <property type="protein sequence ID" value="MBN3315729.1"/>
    <property type="molecule type" value="Genomic_DNA"/>
</dbReference>
<gene>
    <name evidence="12" type="primary">Parp14_0</name>
    <name evidence="12" type="ORF">GTO95_0016475</name>
</gene>
<dbReference type="Proteomes" id="UP000736164">
    <property type="component" value="Unassembled WGS sequence"/>
</dbReference>
<evidence type="ECO:0000256" key="3">
    <source>
        <dbReference type="ARBA" id="ARBA00022679"/>
    </source>
</evidence>
<dbReference type="Gene3D" id="3.90.228.10">
    <property type="match status" value="1"/>
</dbReference>
<feature type="domain" description="Macro" evidence="11">
    <location>
        <begin position="830"/>
        <end position="1002"/>
    </location>
</feature>
<dbReference type="GO" id="GO:0005737">
    <property type="term" value="C:cytoplasm"/>
    <property type="evidence" value="ECO:0007669"/>
    <property type="project" value="TreeGrafter"/>
</dbReference>
<protein>
    <recommendedName>
        <fullName evidence="7">Poly [ADP-ribose] polymerase</fullName>
        <shortName evidence="7">PARP</shortName>
        <ecNumber evidence="7">2.4.2.-</ecNumber>
    </recommendedName>
</protein>
<dbReference type="PROSITE" id="PS50918">
    <property type="entry name" value="WWE"/>
    <property type="match status" value="1"/>
</dbReference>
<proteinExistence type="inferred from homology"/>
<evidence type="ECO:0000256" key="5">
    <source>
        <dbReference type="ARBA" id="ARBA00023242"/>
    </source>
</evidence>
<dbReference type="InterPro" id="IPR004170">
    <property type="entry name" value="WWE_dom"/>
</dbReference>
<dbReference type="PROSITE" id="PS51154">
    <property type="entry name" value="MACRO"/>
    <property type="match status" value="2"/>
</dbReference>
<dbReference type="Pfam" id="PF01661">
    <property type="entry name" value="Macro"/>
    <property type="match status" value="2"/>
</dbReference>
<comment type="caution">
    <text evidence="12">The sequence shown here is derived from an EMBL/GenBank/DDBJ whole genome shotgun (WGS) entry which is preliminary data.</text>
</comment>
<feature type="domain" description="PARP catalytic" evidence="10">
    <location>
        <begin position="1233"/>
        <end position="1430"/>
    </location>
</feature>
<dbReference type="Gene3D" id="3.40.220.10">
    <property type="entry name" value="Leucine Aminopeptidase, subunit E, domain 1"/>
    <property type="match status" value="2"/>
</dbReference>
<dbReference type="InterPro" id="IPR037197">
    <property type="entry name" value="WWE_dom_sf"/>
</dbReference>
<dbReference type="PANTHER" id="PTHR14453">
    <property type="entry name" value="PARP/ZINC FINGER CCCH TYPE DOMAIN CONTAINING PROTEIN"/>
    <property type="match status" value="1"/>
</dbReference>
<dbReference type="Gene3D" id="3.30.70.330">
    <property type="match status" value="1"/>
</dbReference>
<dbReference type="GO" id="GO:1990404">
    <property type="term" value="F:NAD+-protein mono-ADP-ribosyltransferase activity"/>
    <property type="evidence" value="ECO:0007669"/>
    <property type="project" value="TreeGrafter"/>
</dbReference>
<dbReference type="SUPFAM" id="SSF56399">
    <property type="entry name" value="ADP-ribosylation"/>
    <property type="match status" value="1"/>
</dbReference>
<dbReference type="PANTHER" id="PTHR14453:SF107">
    <property type="entry name" value="POLY [ADP-RIBOSE] POLYMERASE"/>
    <property type="match status" value="1"/>
</dbReference>
<evidence type="ECO:0000256" key="8">
    <source>
        <dbReference type="SAM" id="MobiDB-lite"/>
    </source>
</evidence>
<evidence type="ECO:0000259" key="9">
    <source>
        <dbReference type="PROSITE" id="PS50918"/>
    </source>
</evidence>
<sequence length="1430" mass="159174">MENCQFPVFFEVSHLDEKTKEKLENYFKIRRKSGGGECGKIDHISGNVYKICFQKREDQERVLQKKDHVVETSSGPITLLVRSPEGPPASPLKTPPASPSSANQQSSIPQSPLSAAATVHPTSYPGHPASLGKVLQLDHYLLRYLQECPQAGEDLKDLLSALSCSVRLIPEAEEAVVTLEGEAWSAQWEARVDEVFRGIQRKYPCHYEPDLTKQQILKKHTFLTSSGVCVYSEPSQGFVVIVGQQRDVEERLKVLDGITEREKGRKGHSTKCRIPGIGYNLIRDSLERELRAEFPTLNVYKEDMSNLTLEGSHTDIQAARSKLKERLGRIQERVVTLPRPLISFLKDTGGVDEFTASFFNTLRSQVIMDVDLDLKIFSLSREALDGAEKIIRRELQVEDVVLGGELTSASRVEKLRASLDTIRMRLNQGRRRVQFQFVQGASKGTLCVQIWGFKVEVGRLREEVKSYMTDEETTVEAVELPDSGMVDFFFDVLDLISVPHEGVELATVSSPAPAVQLKGPHHLVMALKGSLKKALDALVWEVLTINKPGAFKYFQDVGNAYLTMVGKSHHCLIRPTCVRVLGGVVGLPVTLENSVASGSEASQMTSSPDPRNSSIQVDIMQGSIESQQTDVVVSPMRDRDLMSTRVGQCLAGKSGDQLNNKFSQAVRQRRLVPGDVLPVDGVSGLAVKHVFFIECLKWDGSHDGRAMEALRRGLRCALERCETQGLSSITFPVIGPGVALGFSHSVAAHTLLEEIGRFERDRLTHSVSHVRIIIHPSDKVSSVAFQEAQRRVRLRGLQMALQPVQNEDTSSNLVFFSLDSATFYHSLSSGQDDVSVMVGGVRLQIVFGDIVKEAVDVIVNSTDFSANSAGVSRAILSAAGAMVQAELARVTSPPDGIFTTQPGNLRCKTIAHVCGKNSLEEIRKLSGKILKLCEQRAFKSVAFPAIGTGVAGMDPKAVSKSMIDGISSAVRDGSFQNLSTVRLVLLQRNVFEAFKSEAESRLGKEAPQPTFIEYGKNLIKQVKNRGEQPSKMAFKGGKSSVAFCTPEKQFPAAVFDIIGQKKEDVKKAKEQLESIFQKQFCEKEIDEEEVGRLGEEEIPRILDRAVSKGVTIRRGKFGKFILQGLKDMVMDIFHVMHVASNKSLAKQLEERQQALLAQIVLWQYNMTDNWENFDQEANYLLEMGHQKKAATVDVSDKDGTPLRVDLKTKTAAKLQSSQTIQVRRRELRSDFCFPEYWDDMADGEILKKVVLQVNSSEYQKIAQLFNKTSRQKAIHTIERVQNVHLRRAYWVKEQHLREKNGPNEVREKMLFHGTAYNACDSIEKGGFNRSFAGQHATAFGAGVYFAVNSSYSANPFFSSPDPNGFQRMYVARVLTGRYTLGKSNMRVPPARSSADPNDRFDSVVDNPQNPSMFVTFHDDQAYPDYLITFR</sequence>
<evidence type="ECO:0000256" key="1">
    <source>
        <dbReference type="ARBA" id="ARBA00004123"/>
    </source>
</evidence>
<dbReference type="CDD" id="cd01439">
    <property type="entry name" value="TCCD_inducible_PARP_like"/>
    <property type="match status" value="1"/>
</dbReference>
<dbReference type="GO" id="GO:0003950">
    <property type="term" value="F:NAD+ poly-ADP-ribosyltransferase activity"/>
    <property type="evidence" value="ECO:0007669"/>
    <property type="project" value="UniProtKB-UniRule"/>
</dbReference>
<dbReference type="Pfam" id="PF02825">
    <property type="entry name" value="WWE"/>
    <property type="match status" value="1"/>
</dbReference>
<organism evidence="12 13">
    <name type="scientific">Atractosteus spatula</name>
    <name type="common">Alligator gar</name>
    <name type="synonym">Lepisosteus spatula</name>
    <dbReference type="NCBI Taxonomy" id="7917"/>
    <lineage>
        <taxon>Eukaryota</taxon>
        <taxon>Metazoa</taxon>
        <taxon>Chordata</taxon>
        <taxon>Craniata</taxon>
        <taxon>Vertebrata</taxon>
        <taxon>Euteleostomi</taxon>
        <taxon>Actinopterygii</taxon>
        <taxon>Neopterygii</taxon>
        <taxon>Holostei</taxon>
        <taxon>Semionotiformes</taxon>
        <taxon>Lepisosteidae</taxon>
        <taxon>Atractosteus</taxon>
    </lineage>
</organism>
<dbReference type="InterPro" id="IPR012677">
    <property type="entry name" value="Nucleotide-bd_a/b_plait_sf"/>
</dbReference>